<dbReference type="Proteomes" id="UP000041254">
    <property type="component" value="Unassembled WGS sequence"/>
</dbReference>
<evidence type="ECO:0000313" key="3">
    <source>
        <dbReference type="Proteomes" id="UP000041254"/>
    </source>
</evidence>
<dbReference type="InterPro" id="IPR027434">
    <property type="entry name" value="Homing_endonucl"/>
</dbReference>
<dbReference type="PANTHER" id="PTHR36181">
    <property type="entry name" value="INTRON-ENCODED ENDONUCLEASE AI3-RELATED"/>
    <property type="match status" value="1"/>
</dbReference>
<dbReference type="EMBL" id="CDMY01000385">
    <property type="protein sequence ID" value="CEM08671.1"/>
    <property type="molecule type" value="Genomic_DNA"/>
</dbReference>
<dbReference type="GO" id="GO:0004519">
    <property type="term" value="F:endonuclease activity"/>
    <property type="evidence" value="ECO:0007669"/>
    <property type="project" value="InterPro"/>
</dbReference>
<evidence type="ECO:0000313" key="2">
    <source>
        <dbReference type="EMBL" id="CEM08671.1"/>
    </source>
</evidence>
<dbReference type="GO" id="GO:0005739">
    <property type="term" value="C:mitochondrion"/>
    <property type="evidence" value="ECO:0007669"/>
    <property type="project" value="UniProtKB-ARBA"/>
</dbReference>
<dbReference type="AlphaFoldDB" id="A0A0G4F7L0"/>
<name>A0A0G4F7L0_VITBC</name>
<proteinExistence type="predicted"/>
<dbReference type="OrthoDB" id="5343652at2759"/>
<reference evidence="2 3" key="1">
    <citation type="submission" date="2014-11" db="EMBL/GenBank/DDBJ databases">
        <authorList>
            <person name="Zhu J."/>
            <person name="Qi W."/>
            <person name="Song R."/>
        </authorList>
    </citation>
    <scope>NUCLEOTIDE SEQUENCE [LARGE SCALE GENOMIC DNA]</scope>
</reference>
<keyword evidence="3" id="KW-1185">Reference proteome</keyword>
<gene>
    <name evidence="2" type="ORF">Vbra_14703</name>
</gene>
<organism evidence="2 3">
    <name type="scientific">Vitrella brassicaformis (strain CCMP3155)</name>
    <dbReference type="NCBI Taxonomy" id="1169540"/>
    <lineage>
        <taxon>Eukaryota</taxon>
        <taxon>Sar</taxon>
        <taxon>Alveolata</taxon>
        <taxon>Colpodellida</taxon>
        <taxon>Vitrellaceae</taxon>
        <taxon>Vitrella</taxon>
    </lineage>
</organism>
<dbReference type="InterPro" id="IPR051289">
    <property type="entry name" value="LAGLIDADG_Endonuclease"/>
</dbReference>
<dbReference type="Pfam" id="PF00961">
    <property type="entry name" value="LAGLIDADG_1"/>
    <property type="match status" value="1"/>
</dbReference>
<dbReference type="Gene3D" id="3.10.28.10">
    <property type="entry name" value="Homing endonucleases"/>
    <property type="match status" value="1"/>
</dbReference>
<dbReference type="VEuPathDB" id="CryptoDB:Vbra_14703"/>
<sequence length="216" mass="24283">MMMRRISSSFAAACHYGRTSAPSPFRISAPPFRFLSTVAAKPLLRHREAAGCLSLVNQDRRPLTTPQIAGLIDGEGCFWLYRGVYPRFSLLEHLQQSLGVGNLYSHMGANLIAYEIQLKEQCRRLVEVCDAFPPLTVKGHDYAKWREVVLRQHKKGVAASRHECLGIAEEMNRGRPHGASTGLELFHDSSSIREDELLQWLSGFITGEGFQCRKLL</sequence>
<dbReference type="InParanoid" id="A0A0G4F7L0"/>
<dbReference type="InterPro" id="IPR004860">
    <property type="entry name" value="LAGLIDADG_dom"/>
</dbReference>
<protein>
    <recommendedName>
        <fullName evidence="1">Homing endonuclease LAGLIDADG domain-containing protein</fullName>
    </recommendedName>
</protein>
<evidence type="ECO:0000259" key="1">
    <source>
        <dbReference type="Pfam" id="PF00961"/>
    </source>
</evidence>
<dbReference type="SUPFAM" id="SSF55608">
    <property type="entry name" value="Homing endonucleases"/>
    <property type="match status" value="1"/>
</dbReference>
<dbReference type="PANTHER" id="PTHR36181:SF4">
    <property type="entry name" value="LAGLIDADG ENDONUCLEASE"/>
    <property type="match status" value="1"/>
</dbReference>
<accession>A0A0G4F7L0</accession>
<feature type="domain" description="Homing endonuclease LAGLIDADG" evidence="1">
    <location>
        <begin position="89"/>
        <end position="149"/>
    </location>
</feature>